<sequence length="163" mass="17227">MRKTLIIGYGNPIRGDDVIGPLAVERLVERGLPNDVEAIACHALTIELAAELADCERAIFIDAATGGKPGQVQIRLLVPAADPHSMLVHTLDPSGLLAWCRHLYGRAPEAYLLTLTGSYFGYADGELSPVVAAALGCLIDQVARLCESPGLGPSRASPVQDKS</sequence>
<dbReference type="Proteomes" id="UP000426424">
    <property type="component" value="Chromosome"/>
</dbReference>
<evidence type="ECO:0000313" key="2">
    <source>
        <dbReference type="Proteomes" id="UP000426424"/>
    </source>
</evidence>
<dbReference type="InterPro" id="IPR000671">
    <property type="entry name" value="Peptidase_A31"/>
</dbReference>
<reference evidence="1 2" key="1">
    <citation type="submission" date="2019-12" db="EMBL/GenBank/DDBJ databases">
        <title>The complete genome of the thermophilic, anoxygenic phototrophic gammaproteobacterium Thermochromatium tepidum.</title>
        <authorList>
            <person name="Sattley W.M."/>
            <person name="Swingley W.D."/>
            <person name="Burchell B.M."/>
            <person name="Gurbani S.A."/>
            <person name="Kujawa C.M."/>
            <person name="Nuccio D.A."/>
            <person name="Schladweiler J."/>
            <person name="Shaffer K.N."/>
            <person name="Stokes L.M."/>
            <person name="Touchman J.W."/>
            <person name="Blankenship R.E."/>
            <person name="Madigan M.T."/>
        </authorList>
    </citation>
    <scope>NUCLEOTIDE SEQUENCE [LARGE SCALE GENOMIC DNA]</scope>
    <source>
        <strain evidence="1 2">ATCC 43061</strain>
    </source>
</reference>
<dbReference type="InterPro" id="IPR023430">
    <property type="entry name" value="Pept_HybD-like_dom_sf"/>
</dbReference>
<dbReference type="KEGG" id="ttp:E6P07_09000"/>
<dbReference type="EMBL" id="CP039268">
    <property type="protein sequence ID" value="QGU33100.1"/>
    <property type="molecule type" value="Genomic_DNA"/>
</dbReference>
<evidence type="ECO:0000313" key="1">
    <source>
        <dbReference type="EMBL" id="QGU33100.1"/>
    </source>
</evidence>
<dbReference type="AlphaFoldDB" id="A0A6I6EFW4"/>
<dbReference type="GO" id="GO:0004175">
    <property type="term" value="F:endopeptidase activity"/>
    <property type="evidence" value="ECO:0007669"/>
    <property type="project" value="TreeGrafter"/>
</dbReference>
<dbReference type="GO" id="GO:0008047">
    <property type="term" value="F:enzyme activator activity"/>
    <property type="evidence" value="ECO:0007669"/>
    <property type="project" value="InterPro"/>
</dbReference>
<keyword evidence="2" id="KW-1185">Reference proteome</keyword>
<gene>
    <name evidence="1" type="ORF">E6P07_09000</name>
</gene>
<dbReference type="CDD" id="cd06066">
    <property type="entry name" value="H2MP_NAD-link-bidir"/>
    <property type="match status" value="1"/>
</dbReference>
<dbReference type="SUPFAM" id="SSF53163">
    <property type="entry name" value="HybD-like"/>
    <property type="match status" value="1"/>
</dbReference>
<protein>
    <submittedName>
        <fullName evidence="1">Hydrogenase maturation protease</fullName>
    </submittedName>
</protein>
<accession>A0A6I6EFW4</accession>
<dbReference type="GO" id="GO:0016485">
    <property type="term" value="P:protein processing"/>
    <property type="evidence" value="ECO:0007669"/>
    <property type="project" value="TreeGrafter"/>
</dbReference>
<keyword evidence="1" id="KW-0645">Protease</keyword>
<dbReference type="RefSeq" id="WP_153975294.1">
    <property type="nucleotide sequence ID" value="NZ_CP039268.1"/>
</dbReference>
<keyword evidence="1" id="KW-0378">Hydrolase</keyword>
<dbReference type="NCBIfam" id="TIGR00072">
    <property type="entry name" value="hydrog_prot"/>
    <property type="match status" value="1"/>
</dbReference>
<proteinExistence type="predicted"/>
<name>A0A6I6EFW4_THETI</name>
<dbReference type="OrthoDB" id="9808862at2"/>
<dbReference type="Gene3D" id="3.40.50.1450">
    <property type="entry name" value="HybD-like"/>
    <property type="match status" value="1"/>
</dbReference>
<dbReference type="PANTHER" id="PTHR30302">
    <property type="entry name" value="HYDROGENASE 1 MATURATION PROTEASE"/>
    <property type="match status" value="1"/>
</dbReference>
<dbReference type="PANTHER" id="PTHR30302:SF5">
    <property type="entry name" value="SLR1876 PROTEIN"/>
    <property type="match status" value="1"/>
</dbReference>
<organism evidence="1 2">
    <name type="scientific">Thermochromatium tepidum ATCC 43061</name>
    <dbReference type="NCBI Taxonomy" id="316276"/>
    <lineage>
        <taxon>Bacteria</taxon>
        <taxon>Pseudomonadati</taxon>
        <taxon>Pseudomonadota</taxon>
        <taxon>Gammaproteobacteria</taxon>
        <taxon>Chromatiales</taxon>
        <taxon>Chromatiaceae</taxon>
        <taxon>Thermochromatium</taxon>
    </lineage>
</organism>